<dbReference type="Proteomes" id="UP000181909">
    <property type="component" value="Unassembled WGS sequence"/>
</dbReference>
<organism evidence="2 3">
    <name type="scientific">Streptomyces atratus</name>
    <dbReference type="NCBI Taxonomy" id="1893"/>
    <lineage>
        <taxon>Bacteria</taxon>
        <taxon>Bacillati</taxon>
        <taxon>Actinomycetota</taxon>
        <taxon>Actinomycetes</taxon>
        <taxon>Kitasatosporales</taxon>
        <taxon>Streptomycetaceae</taxon>
        <taxon>Streptomyces</taxon>
    </lineage>
</organism>
<evidence type="ECO:0000256" key="1">
    <source>
        <dbReference type="SAM" id="MobiDB-lite"/>
    </source>
</evidence>
<accession>A0A1K2EXX2</accession>
<dbReference type="STRING" id="1893.SAMN02787144_102513"/>
<protein>
    <submittedName>
        <fullName evidence="2">Uncharacterized protein</fullName>
    </submittedName>
</protein>
<feature type="compositionally biased region" description="Acidic residues" evidence="1">
    <location>
        <begin position="36"/>
        <end position="45"/>
    </location>
</feature>
<feature type="compositionally biased region" description="Low complexity" evidence="1">
    <location>
        <begin position="46"/>
        <end position="60"/>
    </location>
</feature>
<dbReference type="AlphaFoldDB" id="A0A1K2EXX2"/>
<sequence length="126" mass="13152">MRQRGKVRSGCRLPSVMTMSHPQSYEILLIPRFAEDTTEAEDTAEAEGTADTGEAAEPGGAVRSAVVSATGETGASGYPRYSGEGIVADIDPATHAVEALLVDGAELAFGLSARIKERDAEADADR</sequence>
<name>A0A1K2EXX2_STRAR</name>
<evidence type="ECO:0000313" key="2">
    <source>
        <dbReference type="EMBL" id="SFY40283.1"/>
    </source>
</evidence>
<gene>
    <name evidence="2" type="ORF">SAMN02787144_102513</name>
</gene>
<reference evidence="2 3" key="1">
    <citation type="submission" date="2016-11" db="EMBL/GenBank/DDBJ databases">
        <authorList>
            <person name="Jaros S."/>
            <person name="Januszkiewicz K."/>
            <person name="Wedrychowicz H."/>
        </authorList>
    </citation>
    <scope>NUCLEOTIDE SEQUENCE [LARGE SCALE GENOMIC DNA]</scope>
    <source>
        <strain evidence="2 3">OK807</strain>
    </source>
</reference>
<evidence type="ECO:0000313" key="3">
    <source>
        <dbReference type="Proteomes" id="UP000181909"/>
    </source>
</evidence>
<proteinExistence type="predicted"/>
<dbReference type="EMBL" id="FPJO01000025">
    <property type="protein sequence ID" value="SFY40283.1"/>
    <property type="molecule type" value="Genomic_DNA"/>
</dbReference>
<feature type="region of interest" description="Disordered" evidence="1">
    <location>
        <begin position="36"/>
        <end position="60"/>
    </location>
</feature>